<dbReference type="Proteomes" id="UP000738431">
    <property type="component" value="Chromosome"/>
</dbReference>
<feature type="region of interest" description="Disordered" evidence="1">
    <location>
        <begin position="78"/>
        <end position="131"/>
    </location>
</feature>
<gene>
    <name evidence="4" type="ORF">K1X11_010560</name>
</gene>
<keyword evidence="2" id="KW-0812">Transmembrane</keyword>
<dbReference type="SMART" id="SM00530">
    <property type="entry name" value="HTH_XRE"/>
    <property type="match status" value="1"/>
</dbReference>
<evidence type="ECO:0000313" key="4">
    <source>
        <dbReference type="EMBL" id="WRQ89847.1"/>
    </source>
</evidence>
<dbReference type="EMBL" id="CP139781">
    <property type="protein sequence ID" value="WRQ89847.1"/>
    <property type="molecule type" value="Genomic_DNA"/>
</dbReference>
<dbReference type="RefSeq" id="WP_221032305.1">
    <property type="nucleotide sequence ID" value="NZ_CP139781.1"/>
</dbReference>
<protein>
    <submittedName>
        <fullName evidence="4">Helix-turn-helix domain-containing protein</fullName>
    </submittedName>
</protein>
<evidence type="ECO:0000256" key="2">
    <source>
        <dbReference type="SAM" id="Phobius"/>
    </source>
</evidence>
<dbReference type="Pfam" id="PF13413">
    <property type="entry name" value="HTH_25"/>
    <property type="match status" value="1"/>
</dbReference>
<evidence type="ECO:0000259" key="3">
    <source>
        <dbReference type="SMART" id="SM00530"/>
    </source>
</evidence>
<accession>A0ABZ1CDT6</accession>
<feature type="domain" description="HTH cro/C1-type" evidence="3">
    <location>
        <begin position="7"/>
        <end position="68"/>
    </location>
</feature>
<name>A0ABZ1CDT6_9BACT</name>
<dbReference type="InterPro" id="IPR001387">
    <property type="entry name" value="Cro/C1-type_HTH"/>
</dbReference>
<keyword evidence="5" id="KW-1185">Reference proteome</keyword>
<dbReference type="SUPFAM" id="SSF47413">
    <property type="entry name" value="lambda repressor-like DNA-binding domains"/>
    <property type="match status" value="1"/>
</dbReference>
<dbReference type="PANTHER" id="PTHR34475">
    <property type="match status" value="1"/>
</dbReference>
<dbReference type="InterPro" id="IPR010982">
    <property type="entry name" value="Lambda_DNA-bd_dom_sf"/>
</dbReference>
<keyword evidence="2" id="KW-0472">Membrane</keyword>
<dbReference type="CDD" id="cd00093">
    <property type="entry name" value="HTH_XRE"/>
    <property type="match status" value="1"/>
</dbReference>
<sequence length="268" mass="29072">MQNIGERLEEARKRKGISIREAAEATKVRGDYLHKFESNQFDINLPDIYVRGFLRNYAHFLNLPAEKIINDYNSLGHGGSATSSRPKPLNRETYGRMDLTVSSSKDSGREDDDDGEAGADSEGDNPATFKPKPGALPYVDKALLVKGSVLVAAVVALIVLVVITVRAFSGGGEDNVATDDTATQQVASDPTIVVHALGNVRVKIVEESTGVEIFQGAITRGDSRTFPKNGQLLFTADPMENVEVEIDGSRSNISAETGLRGRQRVRIE</sequence>
<feature type="compositionally biased region" description="Acidic residues" evidence="1">
    <location>
        <begin position="109"/>
        <end position="123"/>
    </location>
</feature>
<dbReference type="PANTHER" id="PTHR34475:SF1">
    <property type="entry name" value="CYTOSKELETON PROTEIN RODZ"/>
    <property type="match status" value="1"/>
</dbReference>
<organism evidence="4 5">
    <name type="scientific">Actomonas aquatica</name>
    <dbReference type="NCBI Taxonomy" id="2866162"/>
    <lineage>
        <taxon>Bacteria</taxon>
        <taxon>Pseudomonadati</taxon>
        <taxon>Verrucomicrobiota</taxon>
        <taxon>Opitutia</taxon>
        <taxon>Opitutales</taxon>
        <taxon>Opitutaceae</taxon>
        <taxon>Actomonas</taxon>
    </lineage>
</organism>
<dbReference type="Gene3D" id="1.10.260.40">
    <property type="entry name" value="lambda repressor-like DNA-binding domains"/>
    <property type="match status" value="1"/>
</dbReference>
<keyword evidence="2" id="KW-1133">Transmembrane helix</keyword>
<feature type="transmembrane region" description="Helical" evidence="2">
    <location>
        <begin position="149"/>
        <end position="168"/>
    </location>
</feature>
<evidence type="ECO:0000256" key="1">
    <source>
        <dbReference type="SAM" id="MobiDB-lite"/>
    </source>
</evidence>
<reference evidence="4 5" key="1">
    <citation type="submission" date="2021-08" db="EMBL/GenBank/DDBJ databases">
        <authorList>
            <person name="Zhang D."/>
            <person name="Zhang A."/>
            <person name="Wang L."/>
        </authorList>
    </citation>
    <scope>NUCLEOTIDE SEQUENCE [LARGE SCALE GENOMIC DNA]</scope>
    <source>
        <strain evidence="4 5">WL0086</strain>
    </source>
</reference>
<evidence type="ECO:0000313" key="5">
    <source>
        <dbReference type="Proteomes" id="UP000738431"/>
    </source>
</evidence>
<dbReference type="InterPro" id="IPR050400">
    <property type="entry name" value="Bact_Cytoskel_RodZ"/>
</dbReference>
<reference evidence="4 5" key="2">
    <citation type="submission" date="2023-12" db="EMBL/GenBank/DDBJ databases">
        <title>Description of an unclassified Opitutus bacterium of Verrucomicrobiota.</title>
        <authorList>
            <person name="Zhang D.-F."/>
        </authorList>
    </citation>
    <scope>NUCLEOTIDE SEQUENCE [LARGE SCALE GENOMIC DNA]</scope>
    <source>
        <strain evidence="4 5">WL0086</strain>
    </source>
</reference>
<proteinExistence type="predicted"/>